<dbReference type="GO" id="GO:0031267">
    <property type="term" value="F:small GTPase binding"/>
    <property type="evidence" value="ECO:0007669"/>
    <property type="project" value="TreeGrafter"/>
</dbReference>
<evidence type="ECO:0000313" key="5">
    <source>
        <dbReference type="Proteomes" id="UP000006671"/>
    </source>
</evidence>
<dbReference type="PANTHER" id="PTHR24113">
    <property type="entry name" value="RAN GTPASE-ACTIVATING PROTEIN 1"/>
    <property type="match status" value="1"/>
</dbReference>
<dbReference type="Proteomes" id="UP000006671">
    <property type="component" value="Unassembled WGS sequence"/>
</dbReference>
<dbReference type="SMART" id="SM00367">
    <property type="entry name" value="LRR_CC"/>
    <property type="match status" value="5"/>
</dbReference>
<keyword evidence="1" id="KW-0343">GTPase activation</keyword>
<name>D2VUJ0_NAEGR</name>
<dbReference type="PANTHER" id="PTHR24113:SF12">
    <property type="entry name" value="RAN GTPASE-ACTIVATING PROTEIN 1"/>
    <property type="match status" value="1"/>
</dbReference>
<dbReference type="GO" id="GO:0005634">
    <property type="term" value="C:nucleus"/>
    <property type="evidence" value="ECO:0007669"/>
    <property type="project" value="TreeGrafter"/>
</dbReference>
<dbReference type="AlphaFoldDB" id="D2VUJ0"/>
<keyword evidence="5" id="KW-1185">Reference proteome</keyword>
<keyword evidence="3" id="KW-0677">Repeat</keyword>
<dbReference type="Gene3D" id="3.80.10.10">
    <property type="entry name" value="Ribonuclease Inhibitor"/>
    <property type="match status" value="5"/>
</dbReference>
<evidence type="ECO:0000256" key="1">
    <source>
        <dbReference type="ARBA" id="ARBA00022468"/>
    </source>
</evidence>
<dbReference type="InterPro" id="IPR027038">
    <property type="entry name" value="RanGap"/>
</dbReference>
<dbReference type="OrthoDB" id="1890040at2759"/>
<dbReference type="PROSITE" id="PS51450">
    <property type="entry name" value="LRR"/>
    <property type="match status" value="2"/>
</dbReference>
<dbReference type="RefSeq" id="XP_002672202.1">
    <property type="nucleotide sequence ID" value="XM_002672156.1"/>
</dbReference>
<dbReference type="InterPro" id="IPR001611">
    <property type="entry name" value="Leu-rich_rpt"/>
</dbReference>
<proteinExistence type="predicted"/>
<dbReference type="GeneID" id="8850886"/>
<gene>
    <name evidence="4" type="ORF">NAEGRDRAFT_72679</name>
</gene>
<dbReference type="GO" id="GO:0005829">
    <property type="term" value="C:cytosol"/>
    <property type="evidence" value="ECO:0007669"/>
    <property type="project" value="TreeGrafter"/>
</dbReference>
<keyword evidence="2" id="KW-0433">Leucine-rich repeat</keyword>
<reference evidence="4 5" key="1">
    <citation type="journal article" date="2010" name="Cell">
        <title>The genome of Naegleria gruberi illuminates early eukaryotic versatility.</title>
        <authorList>
            <person name="Fritz-Laylin L.K."/>
            <person name="Prochnik S.E."/>
            <person name="Ginger M.L."/>
            <person name="Dacks J.B."/>
            <person name="Carpenter M.L."/>
            <person name="Field M.C."/>
            <person name="Kuo A."/>
            <person name="Paredez A."/>
            <person name="Chapman J."/>
            <person name="Pham J."/>
            <person name="Shu S."/>
            <person name="Neupane R."/>
            <person name="Cipriano M."/>
            <person name="Mancuso J."/>
            <person name="Tu H."/>
            <person name="Salamov A."/>
            <person name="Lindquist E."/>
            <person name="Shapiro H."/>
            <person name="Lucas S."/>
            <person name="Grigoriev I.V."/>
            <person name="Cande W.Z."/>
            <person name="Fulton C."/>
            <person name="Rokhsar D.S."/>
            <person name="Dawson S.C."/>
        </authorList>
    </citation>
    <scope>NUCLEOTIDE SEQUENCE [LARGE SCALE GENOMIC DNA]</scope>
    <source>
        <strain evidence="4 5">NEG-M</strain>
    </source>
</reference>
<dbReference type="Pfam" id="PF13516">
    <property type="entry name" value="LRR_6"/>
    <property type="match status" value="4"/>
</dbReference>
<evidence type="ECO:0000313" key="4">
    <source>
        <dbReference type="EMBL" id="EFC39458.1"/>
    </source>
</evidence>
<dbReference type="InterPro" id="IPR006553">
    <property type="entry name" value="Leu-rich_rpt_Cys-con_subtyp"/>
</dbReference>
<dbReference type="GO" id="GO:0005096">
    <property type="term" value="F:GTPase activator activity"/>
    <property type="evidence" value="ECO:0007669"/>
    <property type="project" value="UniProtKB-KW"/>
</dbReference>
<evidence type="ECO:0000256" key="3">
    <source>
        <dbReference type="ARBA" id="ARBA00022737"/>
    </source>
</evidence>
<protein>
    <submittedName>
        <fullName evidence="4">LRR_RI domain-containing protein</fullName>
    </submittedName>
</protein>
<dbReference type="KEGG" id="ngr:NAEGRDRAFT_72679"/>
<dbReference type="GO" id="GO:0048471">
    <property type="term" value="C:perinuclear region of cytoplasm"/>
    <property type="evidence" value="ECO:0007669"/>
    <property type="project" value="TreeGrafter"/>
</dbReference>
<organism evidence="5">
    <name type="scientific">Naegleria gruberi</name>
    <name type="common">Amoeba</name>
    <dbReference type="NCBI Taxonomy" id="5762"/>
    <lineage>
        <taxon>Eukaryota</taxon>
        <taxon>Discoba</taxon>
        <taxon>Heterolobosea</taxon>
        <taxon>Tetramitia</taxon>
        <taxon>Eutetramitia</taxon>
        <taxon>Vahlkampfiidae</taxon>
        <taxon>Naegleria</taxon>
    </lineage>
</organism>
<dbReference type="InterPro" id="IPR003591">
    <property type="entry name" value="Leu-rich_rpt_typical-subtyp"/>
</dbReference>
<dbReference type="GO" id="GO:0006913">
    <property type="term" value="P:nucleocytoplasmic transport"/>
    <property type="evidence" value="ECO:0007669"/>
    <property type="project" value="TreeGrafter"/>
</dbReference>
<dbReference type="InterPro" id="IPR032675">
    <property type="entry name" value="LRR_dom_sf"/>
</dbReference>
<evidence type="ECO:0000256" key="2">
    <source>
        <dbReference type="ARBA" id="ARBA00022614"/>
    </source>
</evidence>
<dbReference type="SMART" id="SM00369">
    <property type="entry name" value="LRR_TYP"/>
    <property type="match status" value="3"/>
</dbReference>
<dbReference type="VEuPathDB" id="AmoebaDB:NAEGRDRAFT_72679"/>
<dbReference type="SUPFAM" id="SSF52047">
    <property type="entry name" value="RNI-like"/>
    <property type="match status" value="2"/>
</dbReference>
<dbReference type="InParanoid" id="D2VUJ0"/>
<accession>D2VUJ0</accession>
<dbReference type="SMART" id="SM00368">
    <property type="entry name" value="LRR_RI"/>
    <property type="match status" value="6"/>
</dbReference>
<dbReference type="EMBL" id="GG738899">
    <property type="protein sequence ID" value="EFC39458.1"/>
    <property type="molecule type" value="Genomic_DNA"/>
</dbReference>
<sequence>MVYIHDDCLFHILTFVPSLDLLKNCLLVSKQFQENARRVSFTLDFSANLRMRNYGISLKDDSEKKADNNCLIRFNVEDLLSCQYLERLESLNLSFNNFGSYGAKLIAESKYLMNLRELILNGCTIHGEGLDYLLNNVELVSKLTGLGLARCCLTDKAIQKLANNKSNLENLKYLDLEYNHIEMIEFTNLIRNLPCNLKELNVSHCGLNCDQYILQGDSIPELSLEALNLSFTAILDEHLEVLCNKLKKLKTLHLVRVSVDGSFKKIVLDKLPQLTYLDISNVNATSILSDLRSCEKLKTLIMDRCRLKTFDQFQDSNYLSGIETLSLMDNVFNESVVLTIAQTAKKRGINLNIDVSISSGHRKNYRKILTNLVDNKVSKINPKFEIEDGLSDILSKFESITFKSRVPSLINSCEYLRNVTIIDLYDNELGDEGFRNLFTNNVMHNLRKLLLGYNAIKEIPSPEECHSNLKSLTHLDLKYNLLGDNGLIQLVKNPHLSNLRILDLEINGITKEGIKYLVESPHMSNLNSLNLDGAGGGDSKNHGIQQNKIGDEGFEMLLNSNLNNLLDLCVSYNELGNESAKVLANHKGAKNLVEIIMFENTFNDEAIPYLTSPAIFKLHTLRVLYSEISPEGILQVLASPAFSGLSYSI</sequence>